<feature type="domain" description="USP" evidence="10">
    <location>
        <begin position="331"/>
        <end position="635"/>
    </location>
</feature>
<dbReference type="KEGG" id="ccp:CHC_T00007146001"/>
<dbReference type="PANTHER" id="PTHR24006">
    <property type="entry name" value="UBIQUITIN CARBOXYL-TERMINAL HYDROLASE"/>
    <property type="match status" value="1"/>
</dbReference>
<dbReference type="Gene3D" id="3.10.20.90">
    <property type="entry name" value="Phosphatidylinositol 3-kinase Catalytic Subunit, Chain A, domain 1"/>
    <property type="match status" value="2"/>
</dbReference>
<dbReference type="PROSITE" id="PS50235">
    <property type="entry name" value="USP_3"/>
    <property type="match status" value="1"/>
</dbReference>
<dbReference type="CDD" id="cd02659">
    <property type="entry name" value="peptidase_C19C"/>
    <property type="match status" value="1"/>
</dbReference>
<feature type="compositionally biased region" description="Pro residues" evidence="8">
    <location>
        <begin position="1"/>
        <end position="11"/>
    </location>
</feature>
<dbReference type="InterPro" id="IPR050164">
    <property type="entry name" value="Peptidase_C19"/>
</dbReference>
<evidence type="ECO:0000313" key="12">
    <source>
        <dbReference type="Proteomes" id="UP000012073"/>
    </source>
</evidence>
<dbReference type="RefSeq" id="XP_005710625.1">
    <property type="nucleotide sequence ID" value="XM_005710568.1"/>
</dbReference>
<name>R7QS38_CHOCR</name>
<dbReference type="Proteomes" id="UP000012073">
    <property type="component" value="Unassembled WGS sequence"/>
</dbReference>
<keyword evidence="7" id="KW-0788">Thiol protease</keyword>
<dbReference type="Gramene" id="CDF40331">
    <property type="protein sequence ID" value="CDF40331"/>
    <property type="gene ID" value="CHC_T00007146001"/>
</dbReference>
<dbReference type="InterPro" id="IPR002083">
    <property type="entry name" value="MATH/TRAF_dom"/>
</dbReference>
<dbReference type="GO" id="GO:0005829">
    <property type="term" value="C:cytosol"/>
    <property type="evidence" value="ECO:0007669"/>
    <property type="project" value="TreeGrafter"/>
</dbReference>
<feature type="compositionally biased region" description="Polar residues" evidence="8">
    <location>
        <begin position="647"/>
        <end position="658"/>
    </location>
</feature>
<dbReference type="Gene3D" id="2.60.210.10">
    <property type="entry name" value="Apoptosis, Tumor Necrosis Factor Receptor Associated Protein 2, Chain A"/>
    <property type="match status" value="2"/>
</dbReference>
<evidence type="ECO:0000256" key="5">
    <source>
        <dbReference type="ARBA" id="ARBA00022786"/>
    </source>
</evidence>
<dbReference type="InterPro" id="IPR001394">
    <property type="entry name" value="Peptidase_C19_UCH"/>
</dbReference>
<dbReference type="PhylomeDB" id="R7QS38"/>
<evidence type="ECO:0000256" key="2">
    <source>
        <dbReference type="ARBA" id="ARBA00009085"/>
    </source>
</evidence>
<dbReference type="Pfam" id="PF12436">
    <property type="entry name" value="USP7_ICP0_bdg"/>
    <property type="match status" value="1"/>
</dbReference>
<evidence type="ECO:0000259" key="9">
    <source>
        <dbReference type="PROSITE" id="PS50144"/>
    </source>
</evidence>
<keyword evidence="4" id="KW-0645">Protease</keyword>
<dbReference type="EMBL" id="HG002154">
    <property type="protein sequence ID" value="CDF40331.1"/>
    <property type="molecule type" value="Genomic_DNA"/>
</dbReference>
<dbReference type="Gene3D" id="3.90.70.10">
    <property type="entry name" value="Cysteine proteinases"/>
    <property type="match status" value="1"/>
</dbReference>
<dbReference type="GO" id="GO:0005634">
    <property type="term" value="C:nucleus"/>
    <property type="evidence" value="ECO:0007669"/>
    <property type="project" value="TreeGrafter"/>
</dbReference>
<evidence type="ECO:0000256" key="6">
    <source>
        <dbReference type="ARBA" id="ARBA00022801"/>
    </source>
</evidence>
<dbReference type="Pfam" id="PF00443">
    <property type="entry name" value="UCH"/>
    <property type="match status" value="1"/>
</dbReference>
<dbReference type="Pfam" id="PF14533">
    <property type="entry name" value="USP7_C2"/>
    <property type="match status" value="1"/>
</dbReference>
<feature type="compositionally biased region" description="Polar residues" evidence="8">
    <location>
        <begin position="23"/>
        <end position="36"/>
    </location>
</feature>
<feature type="compositionally biased region" description="Basic and acidic residues" evidence="8">
    <location>
        <begin position="632"/>
        <end position="643"/>
    </location>
</feature>
<feature type="domain" description="MATH" evidence="9">
    <location>
        <begin position="108"/>
        <end position="303"/>
    </location>
</feature>
<feature type="region of interest" description="Disordered" evidence="8">
    <location>
        <begin position="797"/>
        <end position="816"/>
    </location>
</feature>
<dbReference type="OMA" id="ERTEYHI"/>
<keyword evidence="5" id="KW-0833">Ubl conjugation pathway</keyword>
<dbReference type="InterPro" id="IPR008974">
    <property type="entry name" value="TRAF-like"/>
</dbReference>
<dbReference type="GO" id="GO:0004843">
    <property type="term" value="F:cysteine-type deubiquitinase activity"/>
    <property type="evidence" value="ECO:0007669"/>
    <property type="project" value="UniProtKB-EC"/>
</dbReference>
<dbReference type="GeneID" id="17318292"/>
<dbReference type="SUPFAM" id="SSF54001">
    <property type="entry name" value="Cysteine proteinases"/>
    <property type="match status" value="1"/>
</dbReference>
<dbReference type="InterPro" id="IPR028889">
    <property type="entry name" value="USP"/>
</dbReference>
<comment type="similarity">
    <text evidence="2">Belongs to the peptidase C19 family.</text>
</comment>
<dbReference type="SUPFAM" id="SSF49599">
    <property type="entry name" value="TRAF domain-like"/>
    <property type="match status" value="1"/>
</dbReference>
<dbReference type="InterPro" id="IPR029346">
    <property type="entry name" value="USP_C"/>
</dbReference>
<evidence type="ECO:0000256" key="1">
    <source>
        <dbReference type="ARBA" id="ARBA00000707"/>
    </source>
</evidence>
<feature type="compositionally biased region" description="Pro residues" evidence="8">
    <location>
        <begin position="91"/>
        <end position="102"/>
    </location>
</feature>
<dbReference type="InterPro" id="IPR018200">
    <property type="entry name" value="USP_CS"/>
</dbReference>
<protein>
    <recommendedName>
        <fullName evidence="3">ubiquitinyl hydrolase 1</fullName>
        <ecNumber evidence="3">3.4.19.12</ecNumber>
    </recommendedName>
</protein>
<gene>
    <name evidence="11" type="ORF">CHC_T00007146001</name>
</gene>
<dbReference type="EC" id="3.4.19.12" evidence="3"/>
<dbReference type="PROSITE" id="PS00973">
    <property type="entry name" value="USP_2"/>
    <property type="match status" value="1"/>
</dbReference>
<evidence type="ECO:0000313" key="11">
    <source>
        <dbReference type="EMBL" id="CDF40331.1"/>
    </source>
</evidence>
<feature type="region of interest" description="Disordered" evidence="8">
    <location>
        <begin position="213"/>
        <end position="254"/>
    </location>
</feature>
<dbReference type="GO" id="GO:0031647">
    <property type="term" value="P:regulation of protein stability"/>
    <property type="evidence" value="ECO:0007669"/>
    <property type="project" value="TreeGrafter"/>
</dbReference>
<dbReference type="InterPro" id="IPR024729">
    <property type="entry name" value="USP7_ICP0-binding_dom"/>
</dbReference>
<sequence>MEQVPDPPGTSPPEVDVMDVSPANLNDAVSPTTLNDGENDDRIPKSTSLPPVHLQPSLRPNPTAETPNLHPSPFPDSAATGRVPPVVHGPHPAPPNPIAIPPEAKPSATHFVYVLRRYKTIQEIKVHSPWHVFDGYKWRLLIFPRGNQPNSHELSVYLECGGPVNRSEQPHYAHQNAKGPNGKEAAMTPMTPVTWSRPAKFSLLLLHPSSPIAKKSVRTPPDRERALSGLDGVESNSSNVSSLKSMGRSPTGVSAIQKPDITKETSHNFKENASDWGFLEFAPFNVLEPTQYADDDMNVVIMVRIRLVDNTESNMFNSTQNTDSRKSTGFVGFKNQGATCYMNSLLQTLYMVSAFRKAVYSMPLPHSGNDNSGSELSYALQKVFYELQTCPTVVKTKQLTESFGWDTTDAFTQHDVQELKLMLCDELAEKMKKIAPNKPNTLATLFEGKLLNYIECVNVEYKSTREELFTDLSVNVKGCRNIYESFDKYIEVEMMDGDNKYRADGHEELQDARKGVKFLSLPPVLQLHLKRFEYDFHRNAMVKINDRYEFESELDLGRYVEGSDGNDIYVLHSVLVHIGDVNGGHYHVFIRPNMNMMDTDPKKASQWYMFDDEIVTKVTDEAAIQDNFGVGGERDSSLRRGIDDDISTTGMNGIQTHPPSVMHPRTRNYQNRRFSNAYMLQYLRKSDIPSLLKAPAQSDVPKELAQRITKEVEEEQQRLRDMAEQHLYMNVAVATNNDMVDYHGSDLVQWDKVHQLHVKRALQLGELKQRLQKEKIVRDAGQMRLWKCSIRHNDTTRPDSLVANGNDSHPITDANARDPLTQSVYNVGLHPGRHGFYGQEQVVRMYAEDFTSPFCLGAGQAYSEHMKRLREVNTDRLNTTEIVNNSPWTTEMETGSNRPPNTVQWPNFPLVHGKEVLLFAKYYCPTPSPRLQWLGHFVVDRSMPVRDVHPLLRQALESFRRRDASLRDLDEGAGIVVFEEESAEKIAHLNENKSLADHRIPYDTGSGDILVFQQKGKIRRKESEPVLMHDVEWDGYQEPSRGDLTDRPLGGRPLPTVNHYFEYLAYRVKIEFKDKNSIGSAQYPTSKFFEMLRKDSYYTARKVLAGELGKDVDPDYLRFFAHDLTRGTAAQEPLLLRRNEELRKVLPMHSMENVVAQPEHKILWYERTEYHISEFDSKDEVRVVWRQDGGARATPYSSVADTSNARVISDNIIRADVSLSIAGEGHGRLRKTATKPNGQHSPIVIPPDQSKSFSVLVPMSAKYIDVMDQVRSKLKIPAEVRIRMCEVKQSKIFRIIDPSDPLPPLMTGNHDCVAELRAEPVPEDETEDALGSEYELMTVLHLPKDKPSRQWKALTFFGVPFVIKVRKEGETVNAIRKRIQEKLGVPQEVFDQWPLAEVVQLKVHYLDEEDDIYHPHAREPMGFCSLAIEHKSTAPVKKVTSVMSRYADKPLKIRS</sequence>
<dbReference type="PROSITE" id="PS00972">
    <property type="entry name" value="USP_1"/>
    <property type="match status" value="1"/>
</dbReference>
<evidence type="ECO:0000256" key="8">
    <source>
        <dbReference type="SAM" id="MobiDB-lite"/>
    </source>
</evidence>
<dbReference type="PANTHER" id="PTHR24006:SF644">
    <property type="entry name" value="UBIQUITIN CARBOXYL-TERMINAL HYDROLASE 7"/>
    <property type="match status" value="1"/>
</dbReference>
<dbReference type="GO" id="GO:0016579">
    <property type="term" value="P:protein deubiquitination"/>
    <property type="evidence" value="ECO:0007669"/>
    <property type="project" value="InterPro"/>
</dbReference>
<dbReference type="InterPro" id="IPR038765">
    <property type="entry name" value="Papain-like_cys_pep_sf"/>
</dbReference>
<comment type="catalytic activity">
    <reaction evidence="1">
        <text>Thiol-dependent hydrolysis of ester, thioester, amide, peptide and isopeptide bonds formed by the C-terminal Gly of ubiquitin (a 76-residue protein attached to proteins as an intracellular targeting signal).</text>
        <dbReference type="EC" id="3.4.19.12"/>
    </reaction>
</comment>
<accession>R7QS38</accession>
<feature type="compositionally biased region" description="Low complexity" evidence="8">
    <location>
        <begin position="235"/>
        <end position="245"/>
    </location>
</feature>
<evidence type="ECO:0000259" key="10">
    <source>
        <dbReference type="PROSITE" id="PS50235"/>
    </source>
</evidence>
<evidence type="ECO:0000256" key="4">
    <source>
        <dbReference type="ARBA" id="ARBA00022670"/>
    </source>
</evidence>
<evidence type="ECO:0000256" key="3">
    <source>
        <dbReference type="ARBA" id="ARBA00012759"/>
    </source>
</evidence>
<keyword evidence="6" id="KW-0378">Hydrolase</keyword>
<organism evidence="11 12">
    <name type="scientific">Chondrus crispus</name>
    <name type="common">Carrageen Irish moss</name>
    <name type="synonym">Polymorpha crispa</name>
    <dbReference type="NCBI Taxonomy" id="2769"/>
    <lineage>
        <taxon>Eukaryota</taxon>
        <taxon>Rhodophyta</taxon>
        <taxon>Florideophyceae</taxon>
        <taxon>Rhodymeniophycidae</taxon>
        <taxon>Gigartinales</taxon>
        <taxon>Gigartinaceae</taxon>
        <taxon>Chondrus</taxon>
    </lineage>
</organism>
<dbReference type="STRING" id="2769.R7QS38"/>
<dbReference type="OrthoDB" id="289038at2759"/>
<evidence type="ECO:0000256" key="7">
    <source>
        <dbReference type="ARBA" id="ARBA00022807"/>
    </source>
</evidence>
<keyword evidence="12" id="KW-1185">Reference proteome</keyword>
<proteinExistence type="inferred from homology"/>
<reference evidence="12" key="1">
    <citation type="journal article" date="2013" name="Proc. Natl. Acad. Sci. U.S.A.">
        <title>Genome structure and metabolic features in the red seaweed Chondrus crispus shed light on evolution of the Archaeplastida.</title>
        <authorList>
            <person name="Collen J."/>
            <person name="Porcel B."/>
            <person name="Carre W."/>
            <person name="Ball S.G."/>
            <person name="Chaparro C."/>
            <person name="Tonon T."/>
            <person name="Barbeyron T."/>
            <person name="Michel G."/>
            <person name="Noel B."/>
            <person name="Valentin K."/>
            <person name="Elias M."/>
            <person name="Artiguenave F."/>
            <person name="Arun A."/>
            <person name="Aury J.M."/>
            <person name="Barbosa-Neto J.F."/>
            <person name="Bothwell J.H."/>
            <person name="Bouget F.Y."/>
            <person name="Brillet L."/>
            <person name="Cabello-Hurtado F."/>
            <person name="Capella-Gutierrez S."/>
            <person name="Charrier B."/>
            <person name="Cladiere L."/>
            <person name="Cock J.M."/>
            <person name="Coelho S.M."/>
            <person name="Colleoni C."/>
            <person name="Czjzek M."/>
            <person name="Da Silva C."/>
            <person name="Delage L."/>
            <person name="Denoeud F."/>
            <person name="Deschamps P."/>
            <person name="Dittami S.M."/>
            <person name="Gabaldon T."/>
            <person name="Gachon C.M."/>
            <person name="Groisillier A."/>
            <person name="Herve C."/>
            <person name="Jabbari K."/>
            <person name="Katinka M."/>
            <person name="Kloareg B."/>
            <person name="Kowalczyk N."/>
            <person name="Labadie K."/>
            <person name="Leblanc C."/>
            <person name="Lopez P.J."/>
            <person name="McLachlan D.H."/>
            <person name="Meslet-Cladiere L."/>
            <person name="Moustafa A."/>
            <person name="Nehr Z."/>
            <person name="Nyvall Collen P."/>
            <person name="Panaud O."/>
            <person name="Partensky F."/>
            <person name="Poulain J."/>
            <person name="Rensing S.A."/>
            <person name="Rousvoal S."/>
            <person name="Samson G."/>
            <person name="Symeonidi A."/>
            <person name="Weissenbach J."/>
            <person name="Zambounis A."/>
            <person name="Wincker P."/>
            <person name="Boyen C."/>
        </authorList>
    </citation>
    <scope>NUCLEOTIDE SEQUENCE [LARGE SCALE GENOMIC DNA]</scope>
    <source>
        <strain evidence="12">cv. Stackhouse</strain>
    </source>
</reference>
<feature type="region of interest" description="Disordered" evidence="8">
    <location>
        <begin position="1"/>
        <end position="102"/>
    </location>
</feature>
<feature type="region of interest" description="Disordered" evidence="8">
    <location>
        <begin position="629"/>
        <end position="666"/>
    </location>
</feature>
<dbReference type="PROSITE" id="PS50144">
    <property type="entry name" value="MATH"/>
    <property type="match status" value="1"/>
</dbReference>
<dbReference type="GO" id="GO:0006508">
    <property type="term" value="P:proteolysis"/>
    <property type="evidence" value="ECO:0007669"/>
    <property type="project" value="UniProtKB-KW"/>
</dbReference>